<organism evidence="1 2">
    <name type="scientific">Ascobolus immersus RN42</name>
    <dbReference type="NCBI Taxonomy" id="1160509"/>
    <lineage>
        <taxon>Eukaryota</taxon>
        <taxon>Fungi</taxon>
        <taxon>Dikarya</taxon>
        <taxon>Ascomycota</taxon>
        <taxon>Pezizomycotina</taxon>
        <taxon>Pezizomycetes</taxon>
        <taxon>Pezizales</taxon>
        <taxon>Ascobolaceae</taxon>
        <taxon>Ascobolus</taxon>
    </lineage>
</organism>
<name>A0A3N4HLH1_ASCIM</name>
<evidence type="ECO:0000313" key="2">
    <source>
        <dbReference type="Proteomes" id="UP000275078"/>
    </source>
</evidence>
<accession>A0A3N4HLH1</accession>
<dbReference type="EMBL" id="ML119783">
    <property type="protein sequence ID" value="RPA74663.1"/>
    <property type="molecule type" value="Genomic_DNA"/>
</dbReference>
<gene>
    <name evidence="1" type="ORF">BJ508DRAFT_312637</name>
</gene>
<protein>
    <submittedName>
        <fullName evidence="1">Uncharacterized protein</fullName>
    </submittedName>
</protein>
<sequence length="376" mass="42249">MLLHIRLITGFFRRHFHRPLIPAATQTFRTYGNYPAPCPSPSLAVAPISAPTSPAPYRQVVYAVPTLGKLRPGLEAPRSGYGPDFCRPLGLTPPHTGPAVVESEAFNHGQEGFSYTSTPVSALPFSDLHPHQPDDTRAAAGPSTAQFLKLKPHRLSSDPHEAVLYNDIHEYSIYLAVLPIAFGDSGHPSPRHPPRPDDDNARYIWVHRKENQDEGSFSFHLLSPTKPTLKWTPLLETIDWHHQRGHPVTFQQPPPAGQEWFINTSRSFPGVAKLVPGTAAYEEAMKPKPVPREPWWDRNTTRISRYIDWQPGWPLPEVYEREMVTVDRWEGVWNVPALVTCCRSYSPVGLGHEGIVYSLGRIYKLASFKELETVSV</sequence>
<evidence type="ECO:0000313" key="1">
    <source>
        <dbReference type="EMBL" id="RPA74663.1"/>
    </source>
</evidence>
<keyword evidence="2" id="KW-1185">Reference proteome</keyword>
<dbReference type="Proteomes" id="UP000275078">
    <property type="component" value="Unassembled WGS sequence"/>
</dbReference>
<proteinExistence type="predicted"/>
<reference evidence="1 2" key="1">
    <citation type="journal article" date="2018" name="Nat. Ecol. Evol.">
        <title>Pezizomycetes genomes reveal the molecular basis of ectomycorrhizal truffle lifestyle.</title>
        <authorList>
            <person name="Murat C."/>
            <person name="Payen T."/>
            <person name="Noel B."/>
            <person name="Kuo A."/>
            <person name="Morin E."/>
            <person name="Chen J."/>
            <person name="Kohler A."/>
            <person name="Krizsan K."/>
            <person name="Balestrini R."/>
            <person name="Da Silva C."/>
            <person name="Montanini B."/>
            <person name="Hainaut M."/>
            <person name="Levati E."/>
            <person name="Barry K.W."/>
            <person name="Belfiori B."/>
            <person name="Cichocki N."/>
            <person name="Clum A."/>
            <person name="Dockter R.B."/>
            <person name="Fauchery L."/>
            <person name="Guy J."/>
            <person name="Iotti M."/>
            <person name="Le Tacon F."/>
            <person name="Lindquist E.A."/>
            <person name="Lipzen A."/>
            <person name="Malagnac F."/>
            <person name="Mello A."/>
            <person name="Molinier V."/>
            <person name="Miyauchi S."/>
            <person name="Poulain J."/>
            <person name="Riccioni C."/>
            <person name="Rubini A."/>
            <person name="Sitrit Y."/>
            <person name="Splivallo R."/>
            <person name="Traeger S."/>
            <person name="Wang M."/>
            <person name="Zifcakova L."/>
            <person name="Wipf D."/>
            <person name="Zambonelli A."/>
            <person name="Paolocci F."/>
            <person name="Nowrousian M."/>
            <person name="Ottonello S."/>
            <person name="Baldrian P."/>
            <person name="Spatafora J.W."/>
            <person name="Henrissat B."/>
            <person name="Nagy L.G."/>
            <person name="Aury J.M."/>
            <person name="Wincker P."/>
            <person name="Grigoriev I.V."/>
            <person name="Bonfante P."/>
            <person name="Martin F.M."/>
        </authorList>
    </citation>
    <scope>NUCLEOTIDE SEQUENCE [LARGE SCALE GENOMIC DNA]</scope>
    <source>
        <strain evidence="1 2">RN42</strain>
    </source>
</reference>
<dbReference type="AlphaFoldDB" id="A0A3N4HLH1"/>